<evidence type="ECO:0000313" key="2">
    <source>
        <dbReference type="Proteomes" id="UP000075884"/>
    </source>
</evidence>
<sequence>MLFPTTDVQAIISCVNNREWRTQEPVRPVIAVPGPSRIGNYKLYPSKVVPSVVGVMFRVLFCGLKGFCFADSAHGPSV</sequence>
<dbReference type="VEuPathDB" id="VectorBase:ADIR014242"/>
<reference evidence="1" key="2">
    <citation type="submission" date="2020-05" db="UniProtKB">
        <authorList>
            <consortium name="EnsemblMetazoa"/>
        </authorList>
    </citation>
    <scope>IDENTIFICATION</scope>
    <source>
        <strain evidence="1">WRAIR2</strain>
    </source>
</reference>
<proteinExistence type="predicted"/>
<dbReference type="AlphaFoldDB" id="A0A182NWH0"/>
<name>A0A182NWH0_9DIPT</name>
<dbReference type="Proteomes" id="UP000075884">
    <property type="component" value="Unassembled WGS sequence"/>
</dbReference>
<keyword evidence="2" id="KW-1185">Reference proteome</keyword>
<evidence type="ECO:0000313" key="1">
    <source>
        <dbReference type="EnsemblMetazoa" id="ADIR014242-PB"/>
    </source>
</evidence>
<reference evidence="2" key="1">
    <citation type="submission" date="2013-03" db="EMBL/GenBank/DDBJ databases">
        <title>The Genome Sequence of Anopheles dirus WRAIR2.</title>
        <authorList>
            <consortium name="The Broad Institute Genomics Platform"/>
            <person name="Neafsey D.E."/>
            <person name="Walton C."/>
            <person name="Walker B."/>
            <person name="Young S.K."/>
            <person name="Zeng Q."/>
            <person name="Gargeya S."/>
            <person name="Fitzgerald M."/>
            <person name="Haas B."/>
            <person name="Abouelleil A."/>
            <person name="Allen A.W."/>
            <person name="Alvarado L."/>
            <person name="Arachchi H.M."/>
            <person name="Berlin A.M."/>
            <person name="Chapman S.B."/>
            <person name="Gainer-Dewar J."/>
            <person name="Goldberg J."/>
            <person name="Griggs A."/>
            <person name="Gujja S."/>
            <person name="Hansen M."/>
            <person name="Howarth C."/>
            <person name="Imamovic A."/>
            <person name="Ireland A."/>
            <person name="Larimer J."/>
            <person name="McCowan C."/>
            <person name="Murphy C."/>
            <person name="Pearson M."/>
            <person name="Poon T.W."/>
            <person name="Priest M."/>
            <person name="Roberts A."/>
            <person name="Saif S."/>
            <person name="Shea T."/>
            <person name="Sisk P."/>
            <person name="Sykes S."/>
            <person name="Wortman J."/>
            <person name="Nusbaum C."/>
            <person name="Birren B."/>
        </authorList>
    </citation>
    <scope>NUCLEOTIDE SEQUENCE [LARGE SCALE GENOMIC DNA]</scope>
    <source>
        <strain evidence="2">WRAIR2</strain>
    </source>
</reference>
<dbReference type="EnsemblMetazoa" id="ADIR014242-RB">
    <property type="protein sequence ID" value="ADIR014242-PB"/>
    <property type="gene ID" value="ADIR014242"/>
</dbReference>
<accession>A0A182NWH0</accession>
<protein>
    <submittedName>
        <fullName evidence="1">Uncharacterized protein</fullName>
    </submittedName>
</protein>
<organism evidence="1 2">
    <name type="scientific">Anopheles dirus</name>
    <dbReference type="NCBI Taxonomy" id="7168"/>
    <lineage>
        <taxon>Eukaryota</taxon>
        <taxon>Metazoa</taxon>
        <taxon>Ecdysozoa</taxon>
        <taxon>Arthropoda</taxon>
        <taxon>Hexapoda</taxon>
        <taxon>Insecta</taxon>
        <taxon>Pterygota</taxon>
        <taxon>Neoptera</taxon>
        <taxon>Endopterygota</taxon>
        <taxon>Diptera</taxon>
        <taxon>Nematocera</taxon>
        <taxon>Culicoidea</taxon>
        <taxon>Culicidae</taxon>
        <taxon>Anophelinae</taxon>
        <taxon>Anopheles</taxon>
    </lineage>
</organism>